<keyword evidence="6" id="KW-0460">Magnesium</keyword>
<dbReference type="Pfam" id="PF00293">
    <property type="entry name" value="NUDIX"/>
    <property type="match status" value="1"/>
</dbReference>
<evidence type="ECO:0000256" key="3">
    <source>
        <dbReference type="ARBA" id="ARBA00011245"/>
    </source>
</evidence>
<evidence type="ECO:0000256" key="4">
    <source>
        <dbReference type="ARBA" id="ARBA00015552"/>
    </source>
</evidence>
<dbReference type="AlphaFoldDB" id="A0A165FGR6"/>
<evidence type="ECO:0000313" key="9">
    <source>
        <dbReference type="Proteomes" id="UP000076625"/>
    </source>
</evidence>
<protein>
    <recommendedName>
        <fullName evidence="4 6">Phosphatase NudJ</fullName>
        <ecNumber evidence="6">3.6.1.-</ecNumber>
    </recommendedName>
</protein>
<comment type="cofactor">
    <cofactor evidence="1 6">
        <name>Mg(2+)</name>
        <dbReference type="ChEBI" id="CHEBI:18420"/>
    </cofactor>
</comment>
<evidence type="ECO:0000256" key="1">
    <source>
        <dbReference type="ARBA" id="ARBA00001946"/>
    </source>
</evidence>
<dbReference type="OrthoDB" id="8594221at2"/>
<accession>A0A165FGR6</accession>
<dbReference type="PANTHER" id="PTHR43046">
    <property type="entry name" value="GDP-MANNOSE MANNOSYL HYDROLASE"/>
    <property type="match status" value="1"/>
</dbReference>
<evidence type="ECO:0000256" key="6">
    <source>
        <dbReference type="RuleBase" id="RU364043"/>
    </source>
</evidence>
<evidence type="ECO:0000313" key="8">
    <source>
        <dbReference type="EMBL" id="KZE33219.1"/>
    </source>
</evidence>
<comment type="similarity">
    <text evidence="2 6">Belongs to the Nudix hydrolase family. NudJ subfamily.</text>
</comment>
<dbReference type="InterPro" id="IPR015797">
    <property type="entry name" value="NUDIX_hydrolase-like_dom_sf"/>
</dbReference>
<gene>
    <name evidence="6" type="primary">nudJ</name>
    <name evidence="8" type="ORF">AVW16_09465</name>
</gene>
<evidence type="ECO:0000256" key="5">
    <source>
        <dbReference type="ARBA" id="ARBA00022801"/>
    </source>
</evidence>
<dbReference type="CDD" id="cd03675">
    <property type="entry name" value="NUDIX_Hydrolase"/>
    <property type="match status" value="1"/>
</dbReference>
<dbReference type="PANTHER" id="PTHR43046:SF14">
    <property type="entry name" value="MUTT_NUDIX FAMILY PROTEIN"/>
    <property type="match status" value="1"/>
</dbReference>
<keyword evidence="5 6" id="KW-0378">Hydrolase</keyword>
<dbReference type="InterPro" id="IPR020084">
    <property type="entry name" value="NUDIX_hydrolase_CS"/>
</dbReference>
<dbReference type="Proteomes" id="UP000076625">
    <property type="component" value="Unassembled WGS sequence"/>
</dbReference>
<dbReference type="GO" id="GO:0004787">
    <property type="term" value="F:thiamine diphosphate phosphatase activity"/>
    <property type="evidence" value="ECO:0007669"/>
    <property type="project" value="InterPro"/>
</dbReference>
<evidence type="ECO:0000256" key="2">
    <source>
        <dbReference type="ARBA" id="ARBA00007608"/>
    </source>
</evidence>
<keyword evidence="9" id="KW-1185">Reference proteome</keyword>
<dbReference type="InterPro" id="IPR000086">
    <property type="entry name" value="NUDIX_hydrolase_dom"/>
</dbReference>
<dbReference type="EC" id="3.6.1.-" evidence="6"/>
<comment type="subunit">
    <text evidence="3 6">Monomer.</text>
</comment>
<organism evidence="8 9">
    <name type="scientific">Crenobacter luteus</name>
    <dbReference type="NCBI Taxonomy" id="1452487"/>
    <lineage>
        <taxon>Bacteria</taxon>
        <taxon>Pseudomonadati</taxon>
        <taxon>Pseudomonadota</taxon>
        <taxon>Betaproteobacteria</taxon>
        <taxon>Neisseriales</taxon>
        <taxon>Neisseriaceae</taxon>
        <taxon>Crenobacter</taxon>
    </lineage>
</organism>
<dbReference type="RefSeq" id="WP_066611395.1">
    <property type="nucleotide sequence ID" value="NZ_LQQU01000016.1"/>
</dbReference>
<dbReference type="GO" id="GO:0017110">
    <property type="term" value="F:nucleoside diphosphate phosphatase activity"/>
    <property type="evidence" value="ECO:0007669"/>
    <property type="project" value="InterPro"/>
</dbReference>
<dbReference type="EMBL" id="LQQU01000016">
    <property type="protein sequence ID" value="KZE33219.1"/>
    <property type="molecule type" value="Genomic_DNA"/>
</dbReference>
<comment type="caution">
    <text evidence="8">The sequence shown here is derived from an EMBL/GenBank/DDBJ whole genome shotgun (WGS) entry which is preliminary data.</text>
</comment>
<proteinExistence type="inferred from homology"/>
<dbReference type="PROSITE" id="PS00893">
    <property type="entry name" value="NUDIX_BOX"/>
    <property type="match status" value="1"/>
</dbReference>
<sequence>MDRQWKANVTVAAVIERDGRFLVVEEDTVDGRRFNQPAGHLERGESLVDAVAREVLEETGHHFVAEGLVGVYMADKGDGSDVTYLRFAFFGRVTGVEPARALDDGIVAARWLSGDELAALRDAHRSPLVGRCVADYLAGRRFGLDLLYRHEDQA</sequence>
<feature type="domain" description="Nudix hydrolase" evidence="7">
    <location>
        <begin position="4"/>
        <end position="135"/>
    </location>
</feature>
<dbReference type="SUPFAM" id="SSF55811">
    <property type="entry name" value="Nudix"/>
    <property type="match status" value="1"/>
</dbReference>
<evidence type="ECO:0000259" key="7">
    <source>
        <dbReference type="PROSITE" id="PS51462"/>
    </source>
</evidence>
<dbReference type="Gene3D" id="3.90.79.10">
    <property type="entry name" value="Nucleoside Triphosphate Pyrophosphohydrolase"/>
    <property type="match status" value="1"/>
</dbReference>
<name>A0A165FGR6_9NEIS</name>
<dbReference type="GO" id="GO:0017111">
    <property type="term" value="F:ribonucleoside triphosphate phosphatase activity"/>
    <property type="evidence" value="ECO:0007669"/>
    <property type="project" value="InterPro"/>
</dbReference>
<dbReference type="STRING" id="1452487.AVW16_09465"/>
<reference evidence="9" key="1">
    <citation type="submission" date="2016-01" db="EMBL/GenBank/DDBJ databases">
        <title>Draft genome of Chromobacterium sp. F49.</title>
        <authorList>
            <person name="Hong K.W."/>
        </authorList>
    </citation>
    <scope>NUCLEOTIDE SEQUENCE [LARGE SCALE GENOMIC DNA]</scope>
    <source>
        <strain evidence="9">CN10</strain>
    </source>
</reference>
<dbReference type="InterPro" id="IPR033713">
    <property type="entry name" value="NudJ"/>
</dbReference>
<dbReference type="PROSITE" id="PS51462">
    <property type="entry name" value="NUDIX"/>
    <property type="match status" value="1"/>
</dbReference>